<keyword evidence="3" id="KW-0597">Phosphoprotein</keyword>
<dbReference type="Pfam" id="PF13185">
    <property type="entry name" value="GAF_2"/>
    <property type="match status" value="1"/>
</dbReference>
<evidence type="ECO:0000256" key="2">
    <source>
        <dbReference type="ARBA" id="ARBA00012438"/>
    </source>
</evidence>
<dbReference type="InterPro" id="IPR036890">
    <property type="entry name" value="HATPase_C_sf"/>
</dbReference>
<dbReference type="Pfam" id="PF08448">
    <property type="entry name" value="PAS_4"/>
    <property type="match status" value="1"/>
</dbReference>
<dbReference type="InterPro" id="IPR013655">
    <property type="entry name" value="PAS_fold_3"/>
</dbReference>
<dbReference type="InterPro" id="IPR036097">
    <property type="entry name" value="HisK_dim/P_sf"/>
</dbReference>
<comment type="caution">
    <text evidence="9">The sequence shown here is derived from an EMBL/GenBank/DDBJ whole genome shotgun (WGS) entry which is preliminary data.</text>
</comment>
<dbReference type="SMART" id="SM00091">
    <property type="entry name" value="PAS"/>
    <property type="match status" value="3"/>
</dbReference>
<dbReference type="SMART" id="SM00387">
    <property type="entry name" value="HATPase_c"/>
    <property type="match status" value="1"/>
</dbReference>
<dbReference type="InterPro" id="IPR003661">
    <property type="entry name" value="HisK_dim/P_dom"/>
</dbReference>
<dbReference type="SMART" id="SM00388">
    <property type="entry name" value="HisKA"/>
    <property type="match status" value="1"/>
</dbReference>
<feature type="domain" description="PAS" evidence="7">
    <location>
        <begin position="628"/>
        <end position="674"/>
    </location>
</feature>
<dbReference type="SUPFAM" id="SSF55785">
    <property type="entry name" value="PYP-like sensor domain (PAS domain)"/>
    <property type="match status" value="3"/>
</dbReference>
<evidence type="ECO:0000259" key="8">
    <source>
        <dbReference type="PROSITE" id="PS50113"/>
    </source>
</evidence>
<dbReference type="EC" id="2.7.13.3" evidence="2"/>
<evidence type="ECO:0000259" key="7">
    <source>
        <dbReference type="PROSITE" id="PS50112"/>
    </source>
</evidence>
<dbReference type="InterPro" id="IPR052162">
    <property type="entry name" value="Sensor_kinase/Photoreceptor"/>
</dbReference>
<dbReference type="CDD" id="cd00075">
    <property type="entry name" value="HATPase"/>
    <property type="match status" value="1"/>
</dbReference>
<dbReference type="Gene3D" id="3.30.565.10">
    <property type="entry name" value="Histidine kinase-like ATPase, C-terminal domain"/>
    <property type="match status" value="1"/>
</dbReference>
<sequence length="992" mass="113681">MGDMDSERILNAIGECHRLISDSKNLKHSIQDVISKLGQATEVDRVYVFKNYRDKSGGSFFSYKFEWVAEGVEPQLGLPLLEYVPWDAFSNIAEELAKNMVMNQRVEDNQNELFRETMEVQGILAFLFLPVFTGDHFWGFIGFDNCSTNELFSDEQKTALHALANTLGAVILNRKQRKRIYLEKQKYQTIVNNVGEVLFKLDDEFKVTFLNKSWTRITGYSITDGVGRVLSEFIYPPMVDKFWNDVNHLLESWDKTGNFETKLITKNGDSKWVKISLLEMEGNAAERKSYSGFIIDIDREKQARYLSKEISSRYETVLRNVSDVIYALDRNGATIFISENIQNFGFSPEAYLRTGFLDSIIHPGDHDTVQPVMAGLMESNYFNINYRILNSDKKVFWVNDRRWVEYSEIDEEYKIYGRISDISDLKNKELEIEKNRSDLFRLNELLQTVNETQVNFLFEEDFKESLDELLVKILALTGSRFGFMGEILFDEQEKPYLRSHTITNIAWSEETEEFYQRHFKVGIEFRNLNTLFGYSIAHGVPVISNDPSHDPRGGGIPEGHPPLRAYLGIPVFKNKELLGLIGLANKEGGYSESDIEFLRPITNSYANFVKAIRISRLRKAAEDEREKTNRLFKLLSESANDIIAFHDLDGTFRFVSPSVFKILGYQPEELIGKTPTDVFGVMDSRAFKRKTSEVLIAPHKHRISGKLVYLEISINYLSEADGAPKSYLAVSRDVTERELMLERLVKSYEKEKELNMLKSRFISMTSHELRTPISTILSSNQILKSYLSKLEDSILMNKSLGHVEKINRQVKRLNGTIEDILILEKNAQGSLKIKIEPIQIKAFLEELCVSFCEEHPGLRKQTMSFPSDDRTVYTDKNLLRHVLSNLIENAVKYGKPDGEGTELQLEFNSKDIQILVKDRGIGIPEADQKHIFGSFYRAKNADLIPGTGLGLHIVQEFTSRLRGTISFVSKENEGTTFKLTLPYGSEDTIGGR</sequence>
<evidence type="ECO:0000313" key="9">
    <source>
        <dbReference type="EMBL" id="EON76467.1"/>
    </source>
</evidence>
<dbReference type="SUPFAM" id="SSF47384">
    <property type="entry name" value="Homodimeric domain of signal transducing histidine kinase"/>
    <property type="match status" value="1"/>
</dbReference>
<feature type="domain" description="PAC" evidence="8">
    <location>
        <begin position="257"/>
        <end position="309"/>
    </location>
</feature>
<evidence type="ECO:0000256" key="5">
    <source>
        <dbReference type="ARBA" id="ARBA00022777"/>
    </source>
</evidence>
<reference evidence="9 10" key="1">
    <citation type="submission" date="2013-02" db="EMBL/GenBank/DDBJ databases">
        <title>A novel strain isolated from Lonar lake, Maharashtra, India.</title>
        <authorList>
            <person name="Singh A."/>
        </authorList>
    </citation>
    <scope>NUCLEOTIDE SEQUENCE [LARGE SCALE GENOMIC DNA]</scope>
    <source>
        <strain evidence="9 10">AK24</strain>
    </source>
</reference>
<dbReference type="InterPro" id="IPR005467">
    <property type="entry name" value="His_kinase_dom"/>
</dbReference>
<feature type="domain" description="PAS" evidence="7">
    <location>
        <begin position="183"/>
        <end position="253"/>
    </location>
</feature>
<proteinExistence type="predicted"/>
<dbReference type="PRINTS" id="PR00344">
    <property type="entry name" value="BCTRLSENSOR"/>
</dbReference>
<dbReference type="InterPro" id="IPR029016">
    <property type="entry name" value="GAF-like_dom_sf"/>
</dbReference>
<organism evidence="9 10">
    <name type="scientific">Lunatimonas lonarensis</name>
    <dbReference type="NCBI Taxonomy" id="1232681"/>
    <lineage>
        <taxon>Bacteria</taxon>
        <taxon>Pseudomonadati</taxon>
        <taxon>Bacteroidota</taxon>
        <taxon>Cytophagia</taxon>
        <taxon>Cytophagales</taxon>
        <taxon>Cyclobacteriaceae</taxon>
    </lineage>
</organism>
<dbReference type="InterPro" id="IPR000014">
    <property type="entry name" value="PAS"/>
</dbReference>
<gene>
    <name evidence="9" type="ORF">ADIS_2917</name>
</gene>
<dbReference type="Pfam" id="PF13426">
    <property type="entry name" value="PAS_9"/>
    <property type="match status" value="1"/>
</dbReference>
<dbReference type="CDD" id="cd00082">
    <property type="entry name" value="HisKA"/>
    <property type="match status" value="1"/>
</dbReference>
<dbReference type="InterPro" id="IPR000700">
    <property type="entry name" value="PAS-assoc_C"/>
</dbReference>
<dbReference type="PROSITE" id="PS50113">
    <property type="entry name" value="PAC"/>
    <property type="match status" value="2"/>
</dbReference>
<dbReference type="InterPro" id="IPR003594">
    <property type="entry name" value="HATPase_dom"/>
</dbReference>
<evidence type="ECO:0000256" key="4">
    <source>
        <dbReference type="ARBA" id="ARBA00022679"/>
    </source>
</evidence>
<evidence type="ECO:0000256" key="3">
    <source>
        <dbReference type="ARBA" id="ARBA00022553"/>
    </source>
</evidence>
<dbReference type="EMBL" id="AQHR01000085">
    <property type="protein sequence ID" value="EON76467.1"/>
    <property type="molecule type" value="Genomic_DNA"/>
</dbReference>
<dbReference type="Proteomes" id="UP000013909">
    <property type="component" value="Unassembled WGS sequence"/>
</dbReference>
<feature type="domain" description="Histidine kinase" evidence="6">
    <location>
        <begin position="764"/>
        <end position="985"/>
    </location>
</feature>
<dbReference type="PROSITE" id="PS50112">
    <property type="entry name" value="PAS"/>
    <property type="match status" value="3"/>
</dbReference>
<dbReference type="NCBIfam" id="TIGR00229">
    <property type="entry name" value="sensory_box"/>
    <property type="match status" value="3"/>
</dbReference>
<dbReference type="Pfam" id="PF00512">
    <property type="entry name" value="HisKA"/>
    <property type="match status" value="1"/>
</dbReference>
<dbReference type="PROSITE" id="PS50109">
    <property type="entry name" value="HIS_KIN"/>
    <property type="match status" value="1"/>
</dbReference>
<dbReference type="Gene3D" id="1.10.287.130">
    <property type="match status" value="1"/>
</dbReference>
<dbReference type="PANTHER" id="PTHR43304">
    <property type="entry name" value="PHYTOCHROME-LIKE PROTEIN CPH1"/>
    <property type="match status" value="1"/>
</dbReference>
<dbReference type="Gene3D" id="3.30.450.20">
    <property type="entry name" value="PAS domain"/>
    <property type="match status" value="3"/>
</dbReference>
<dbReference type="Gene3D" id="3.30.450.40">
    <property type="match status" value="2"/>
</dbReference>
<feature type="domain" description="PAC" evidence="8">
    <location>
        <begin position="690"/>
        <end position="746"/>
    </location>
</feature>
<dbReference type="Pfam" id="PF02518">
    <property type="entry name" value="HATPase_c"/>
    <property type="match status" value="1"/>
</dbReference>
<dbReference type="InterPro" id="IPR035965">
    <property type="entry name" value="PAS-like_dom_sf"/>
</dbReference>
<feature type="domain" description="PAS" evidence="7">
    <location>
        <begin position="310"/>
        <end position="380"/>
    </location>
</feature>
<dbReference type="SUPFAM" id="SSF55874">
    <property type="entry name" value="ATPase domain of HSP90 chaperone/DNA topoisomerase II/histidine kinase"/>
    <property type="match status" value="1"/>
</dbReference>
<keyword evidence="10" id="KW-1185">Reference proteome</keyword>
<dbReference type="GO" id="GO:0000155">
    <property type="term" value="F:phosphorelay sensor kinase activity"/>
    <property type="evidence" value="ECO:0007669"/>
    <property type="project" value="InterPro"/>
</dbReference>
<dbReference type="Pfam" id="PF01590">
    <property type="entry name" value="GAF"/>
    <property type="match status" value="1"/>
</dbReference>
<dbReference type="Pfam" id="PF08447">
    <property type="entry name" value="PAS_3"/>
    <property type="match status" value="1"/>
</dbReference>
<dbReference type="InterPro" id="IPR004358">
    <property type="entry name" value="Sig_transdc_His_kin-like_C"/>
</dbReference>
<name>R7ZQV8_9BACT</name>
<keyword evidence="4" id="KW-0808">Transferase</keyword>
<dbReference type="SMART" id="SM00065">
    <property type="entry name" value="GAF"/>
    <property type="match status" value="2"/>
</dbReference>
<evidence type="ECO:0000313" key="10">
    <source>
        <dbReference type="Proteomes" id="UP000013909"/>
    </source>
</evidence>
<protein>
    <recommendedName>
        <fullName evidence="2">histidine kinase</fullName>
        <ecNumber evidence="2">2.7.13.3</ecNumber>
    </recommendedName>
</protein>
<accession>R7ZQV8</accession>
<dbReference type="STRING" id="1232681.ADIS_2917"/>
<dbReference type="InterPro" id="IPR013656">
    <property type="entry name" value="PAS_4"/>
</dbReference>
<evidence type="ECO:0000256" key="1">
    <source>
        <dbReference type="ARBA" id="ARBA00000085"/>
    </source>
</evidence>
<dbReference type="CDD" id="cd00130">
    <property type="entry name" value="PAS"/>
    <property type="match status" value="3"/>
</dbReference>
<evidence type="ECO:0000259" key="6">
    <source>
        <dbReference type="PROSITE" id="PS50109"/>
    </source>
</evidence>
<dbReference type="InterPro" id="IPR003018">
    <property type="entry name" value="GAF"/>
</dbReference>
<comment type="catalytic activity">
    <reaction evidence="1">
        <text>ATP + protein L-histidine = ADP + protein N-phospho-L-histidine.</text>
        <dbReference type="EC" id="2.7.13.3"/>
    </reaction>
</comment>
<dbReference type="PANTHER" id="PTHR43304:SF1">
    <property type="entry name" value="PAC DOMAIN-CONTAINING PROTEIN"/>
    <property type="match status" value="1"/>
</dbReference>
<dbReference type="AlphaFoldDB" id="R7ZQV8"/>
<dbReference type="SUPFAM" id="SSF55781">
    <property type="entry name" value="GAF domain-like"/>
    <property type="match status" value="2"/>
</dbReference>
<keyword evidence="5" id="KW-0418">Kinase</keyword>